<dbReference type="GO" id="GO:0043190">
    <property type="term" value="C:ATP-binding cassette (ABC) transporter complex"/>
    <property type="evidence" value="ECO:0007669"/>
    <property type="project" value="InterPro"/>
</dbReference>
<comment type="caution">
    <text evidence="7">The sequence shown here is derived from an EMBL/GenBank/DDBJ whole genome shotgun (WGS) entry which is preliminary data.</text>
</comment>
<dbReference type="InterPro" id="IPR052770">
    <property type="entry name" value="Cobalt_transport_CbiQ"/>
</dbReference>
<evidence type="ECO:0000313" key="8">
    <source>
        <dbReference type="Proteomes" id="UP000886741"/>
    </source>
</evidence>
<dbReference type="Proteomes" id="UP000886741">
    <property type="component" value="Unassembled WGS sequence"/>
</dbReference>
<feature type="transmembrane region" description="Helical" evidence="6">
    <location>
        <begin position="135"/>
        <end position="153"/>
    </location>
</feature>
<organism evidence="7 8">
    <name type="scientific">Candidatus Avoscillospira avistercoris</name>
    <dbReference type="NCBI Taxonomy" id="2840707"/>
    <lineage>
        <taxon>Bacteria</taxon>
        <taxon>Bacillati</taxon>
        <taxon>Bacillota</taxon>
        <taxon>Clostridia</taxon>
        <taxon>Eubacteriales</taxon>
        <taxon>Oscillospiraceae</taxon>
        <taxon>Oscillospiraceae incertae sedis</taxon>
        <taxon>Candidatus Avoscillospira</taxon>
    </lineage>
</organism>
<sequence length="306" mass="32557">MLRALLGAVIVWGLAMGRLSPVLALTAAAVAAGLLWLPLRHGHSHDDWTAIDYYALQSRLHSVPAGLKALTALALIVLTLAARSPLVSLLVWVLTAAVTVLAGRTPARTWARLFLTPLTFVLLSGLALLFDFDAVPGGVVSLPCFGVYLTIPAQAQTSTLVILTGAAASVSCLYALCLSTPMPQLIAALGRVHVPELLIELMYLIYRYIFVLSGTLSQMKIAAAARLGYGTFRRSFTTTASIMTSLLVSSFQRASASFDAMQSRCYEGKLRFLEQKSPLRAGHLGSAAVLVALPLAAALLERLGRG</sequence>
<dbReference type="CDD" id="cd16914">
    <property type="entry name" value="EcfT"/>
    <property type="match status" value="1"/>
</dbReference>
<feature type="transmembrane region" description="Helical" evidence="6">
    <location>
        <begin position="201"/>
        <end position="223"/>
    </location>
</feature>
<evidence type="ECO:0000256" key="1">
    <source>
        <dbReference type="ARBA" id="ARBA00004651"/>
    </source>
</evidence>
<evidence type="ECO:0000313" key="7">
    <source>
        <dbReference type="EMBL" id="HIS65283.1"/>
    </source>
</evidence>
<dbReference type="NCBIfam" id="TIGR02454">
    <property type="entry name" value="ECF_T_CbiQ"/>
    <property type="match status" value="1"/>
</dbReference>
<evidence type="ECO:0000256" key="2">
    <source>
        <dbReference type="ARBA" id="ARBA00022475"/>
    </source>
</evidence>
<keyword evidence="5 6" id="KW-0472">Membrane</keyword>
<dbReference type="EMBL" id="DVJJ01000118">
    <property type="protein sequence ID" value="HIS65283.1"/>
    <property type="molecule type" value="Genomic_DNA"/>
</dbReference>
<evidence type="ECO:0000256" key="5">
    <source>
        <dbReference type="ARBA" id="ARBA00023136"/>
    </source>
</evidence>
<feature type="transmembrane region" description="Helical" evidence="6">
    <location>
        <begin position="160"/>
        <end position="181"/>
    </location>
</feature>
<dbReference type="PANTHER" id="PTHR43723">
    <property type="entry name" value="COBALT TRANSPORT PROTEIN CBIQ"/>
    <property type="match status" value="1"/>
</dbReference>
<gene>
    <name evidence="7" type="primary">cbiQ</name>
    <name evidence="7" type="ORF">IAA83_07940</name>
</gene>
<evidence type="ECO:0000256" key="6">
    <source>
        <dbReference type="SAM" id="Phobius"/>
    </source>
</evidence>
<accession>A0A9D1FAF1</accession>
<keyword evidence="4 6" id="KW-1133">Transmembrane helix</keyword>
<keyword evidence="2" id="KW-1003">Cell membrane</keyword>
<dbReference type="InterPro" id="IPR012809">
    <property type="entry name" value="ECF_CbiQ"/>
</dbReference>
<reference evidence="7" key="1">
    <citation type="submission" date="2020-10" db="EMBL/GenBank/DDBJ databases">
        <authorList>
            <person name="Gilroy R."/>
        </authorList>
    </citation>
    <scope>NUCLEOTIDE SEQUENCE</scope>
    <source>
        <strain evidence="7">ChiBcec16-1751</strain>
    </source>
</reference>
<evidence type="ECO:0000256" key="3">
    <source>
        <dbReference type="ARBA" id="ARBA00022692"/>
    </source>
</evidence>
<protein>
    <submittedName>
        <fullName evidence="7">Cobalt ECF transporter T component CbiQ</fullName>
    </submittedName>
</protein>
<reference evidence="7" key="2">
    <citation type="journal article" date="2021" name="PeerJ">
        <title>Extensive microbial diversity within the chicken gut microbiome revealed by metagenomics and culture.</title>
        <authorList>
            <person name="Gilroy R."/>
            <person name="Ravi A."/>
            <person name="Getino M."/>
            <person name="Pursley I."/>
            <person name="Horton D.L."/>
            <person name="Alikhan N.F."/>
            <person name="Baker D."/>
            <person name="Gharbi K."/>
            <person name="Hall N."/>
            <person name="Watson M."/>
            <person name="Adriaenssens E.M."/>
            <person name="Foster-Nyarko E."/>
            <person name="Jarju S."/>
            <person name="Secka A."/>
            <person name="Antonio M."/>
            <person name="Oren A."/>
            <person name="Chaudhuri R.R."/>
            <person name="La Ragione R."/>
            <person name="Hildebrand F."/>
            <person name="Pallen M.J."/>
        </authorList>
    </citation>
    <scope>NUCLEOTIDE SEQUENCE</scope>
    <source>
        <strain evidence="7">ChiBcec16-1751</strain>
    </source>
</reference>
<keyword evidence="3 6" id="KW-0812">Transmembrane</keyword>
<dbReference type="InterPro" id="IPR003339">
    <property type="entry name" value="ABC/ECF_trnsptr_transmembrane"/>
</dbReference>
<evidence type="ECO:0000256" key="4">
    <source>
        <dbReference type="ARBA" id="ARBA00022989"/>
    </source>
</evidence>
<dbReference type="Pfam" id="PF02361">
    <property type="entry name" value="CbiQ"/>
    <property type="match status" value="1"/>
</dbReference>
<comment type="subcellular location">
    <subcellularLocation>
        <location evidence="1">Cell membrane</location>
        <topology evidence="1">Multi-pass membrane protein</topology>
    </subcellularLocation>
</comment>
<dbReference type="GO" id="GO:0006824">
    <property type="term" value="P:cobalt ion transport"/>
    <property type="evidence" value="ECO:0007669"/>
    <property type="project" value="InterPro"/>
</dbReference>
<proteinExistence type="predicted"/>
<dbReference type="PANTHER" id="PTHR43723:SF1">
    <property type="entry name" value="COBALT TRANSPORT PROTEIN CBIQ"/>
    <property type="match status" value="1"/>
</dbReference>
<dbReference type="AlphaFoldDB" id="A0A9D1FAF1"/>
<name>A0A9D1FAF1_9FIRM</name>
<feature type="transmembrane region" description="Helical" evidence="6">
    <location>
        <begin position="109"/>
        <end position="129"/>
    </location>
</feature>
<feature type="transmembrane region" description="Helical" evidence="6">
    <location>
        <begin position="69"/>
        <end position="102"/>
    </location>
</feature>